<evidence type="ECO:0000256" key="1">
    <source>
        <dbReference type="ARBA" id="ARBA00022490"/>
    </source>
</evidence>
<feature type="binding site" evidence="5">
    <location>
        <position position="176"/>
    </location>
    <ligand>
        <name>pyridoxal 5'-phosphate</name>
        <dbReference type="ChEBI" id="CHEBI:597326"/>
    </ligand>
</feature>
<reference evidence="8" key="2">
    <citation type="submission" date="2023-05" db="EMBL/GenBank/DDBJ databases">
        <authorList>
            <consortium name="Lawrence Berkeley National Laboratory"/>
            <person name="Steindorff A."/>
            <person name="Hensen N."/>
            <person name="Bonometti L."/>
            <person name="Westerberg I."/>
            <person name="Brannstrom I.O."/>
            <person name="Guillou S."/>
            <person name="Cros-Aarteil S."/>
            <person name="Calhoun S."/>
            <person name="Haridas S."/>
            <person name="Kuo A."/>
            <person name="Mondo S."/>
            <person name="Pangilinan J."/>
            <person name="Riley R."/>
            <person name="Labutti K."/>
            <person name="Andreopoulos B."/>
            <person name="Lipzen A."/>
            <person name="Chen C."/>
            <person name="Yanf M."/>
            <person name="Daum C."/>
            <person name="Ng V."/>
            <person name="Clum A."/>
            <person name="Ohm R."/>
            <person name="Martin F."/>
            <person name="Silar P."/>
            <person name="Natvig D."/>
            <person name="Lalanne C."/>
            <person name="Gautier V."/>
            <person name="Ament-Velasquez S.L."/>
            <person name="Kruys A."/>
            <person name="Hutchinson M.I."/>
            <person name="Powell A.J."/>
            <person name="Barry K."/>
            <person name="Miller A.N."/>
            <person name="Grigoriev I.V."/>
            <person name="Debuchy R."/>
            <person name="Gladieux P."/>
            <person name="Thoren M.H."/>
            <person name="Johannesson H."/>
        </authorList>
    </citation>
    <scope>NUCLEOTIDE SEQUENCE</scope>
    <source>
        <strain evidence="8">CBS 532.94</strain>
    </source>
</reference>
<comment type="catalytic activity">
    <reaction evidence="5 6">
        <text>L-kynurenine + H2O = anthranilate + L-alanine + H(+)</text>
        <dbReference type="Rhea" id="RHEA:16813"/>
        <dbReference type="ChEBI" id="CHEBI:15377"/>
        <dbReference type="ChEBI" id="CHEBI:15378"/>
        <dbReference type="ChEBI" id="CHEBI:16567"/>
        <dbReference type="ChEBI" id="CHEBI:57959"/>
        <dbReference type="ChEBI" id="CHEBI:57972"/>
        <dbReference type="EC" id="3.7.1.3"/>
    </reaction>
</comment>
<comment type="caution">
    <text evidence="5">Lacks conserved residue(s) required for the propagation of feature annotation.</text>
</comment>
<dbReference type="Gene3D" id="3.90.1150.10">
    <property type="entry name" value="Aspartate Aminotransferase, domain 1"/>
    <property type="match status" value="1"/>
</dbReference>
<feature type="domain" description="Aminotransferase class V" evidence="7">
    <location>
        <begin position="154"/>
        <end position="322"/>
    </location>
</feature>
<feature type="binding site" evidence="5">
    <location>
        <position position="361"/>
    </location>
    <ligand>
        <name>pyridoxal 5'-phosphate</name>
        <dbReference type="ChEBI" id="CHEBI:597326"/>
    </ligand>
</feature>
<comment type="similarity">
    <text evidence="5 6">Belongs to the kynureninase family.</text>
</comment>
<feature type="binding site" evidence="5">
    <location>
        <position position="389"/>
    </location>
    <ligand>
        <name>pyridoxal 5'-phosphate</name>
        <dbReference type="ChEBI" id="CHEBI:597326"/>
    </ligand>
</feature>
<dbReference type="GO" id="GO:0043420">
    <property type="term" value="P:anthranilate metabolic process"/>
    <property type="evidence" value="ECO:0007669"/>
    <property type="project" value="UniProtKB-UniRule"/>
</dbReference>
<keyword evidence="1 5" id="KW-0963">Cytoplasm</keyword>
<dbReference type="PANTHER" id="PTHR14084:SF2">
    <property type="entry name" value="KYNURENINASE 2"/>
    <property type="match status" value="1"/>
</dbReference>
<comment type="pathway">
    <text evidence="5 6">Cofactor biosynthesis; NAD(+) biosynthesis; quinolinate from L-kynurenine: step 2/3.</text>
</comment>
<sequence>MESEYQSFIKALRAGKKPEFSPDSKSIDYARKLDAQDKLRALRNNFNIPSRRSLRTRALDGSTPGTVAAFPPRECHADFALGAVSHQTSSNGKTVDDDRPSIYFVGNSLGAQPKCIRQYLDAQLEAWASIGVNGHFTSLDNSPLTAWQDMAADCAQKSVDLVGAASPSEVIYMNTLTVNLHLMMASFYRPTAKRHKIIAEWKPFPSDSYAISSQLQWHGLSPSTSLIEIQPEPDTLYIPTERILSIIDEHADSTALLLLPGIQYYTGQLFNIPLITAHARRHGITVGWDLAHAVGNVELALHEWGVDFAVWCTYKYLNAGPGAIAGCFVHERHHHHLNDSKVVNGGVEGKRGEYVPRLAGWYGADKAVRFNMEKEFVPAAGAHGWQVSNPSAMDLACVGAALSVFGQTRMAELREKGMVLTGYLEWLLKGLLEEEEGQEPAFRIITPASPLERGSQLSLLLRSGLLQKVSEWLAEAGVVVDVRKPDVVRVTPVPMYCEFEDVWEFIDVFRRALKEAQ</sequence>
<feature type="binding site" evidence="5">
    <location>
        <position position="292"/>
    </location>
    <ligand>
        <name>pyridoxal 5'-phosphate</name>
        <dbReference type="ChEBI" id="CHEBI:597326"/>
    </ligand>
</feature>
<keyword evidence="2 5" id="KW-0662">Pyridine nucleotide biosynthesis</keyword>
<dbReference type="EMBL" id="MU860169">
    <property type="protein sequence ID" value="KAK4236847.1"/>
    <property type="molecule type" value="Genomic_DNA"/>
</dbReference>
<evidence type="ECO:0000313" key="8">
    <source>
        <dbReference type="EMBL" id="KAK4236847.1"/>
    </source>
</evidence>
<dbReference type="Proteomes" id="UP001303760">
    <property type="component" value="Unassembled WGS sequence"/>
</dbReference>
<gene>
    <name evidence="5" type="primary">BNA5</name>
    <name evidence="8" type="ORF">C8A03DRAFT_16545</name>
</gene>
<keyword evidence="4 5" id="KW-0663">Pyridoxal phosphate</keyword>
<dbReference type="GO" id="GO:0030170">
    <property type="term" value="F:pyridoxal phosphate binding"/>
    <property type="evidence" value="ECO:0007669"/>
    <property type="project" value="UniProtKB-UniRule"/>
</dbReference>
<dbReference type="Gene3D" id="3.40.640.10">
    <property type="entry name" value="Type I PLP-dependent aspartate aminotransferase-like (Major domain)"/>
    <property type="match status" value="1"/>
</dbReference>
<feature type="binding site" evidence="5">
    <location>
        <begin position="204"/>
        <end position="207"/>
    </location>
    <ligand>
        <name>pyridoxal 5'-phosphate</name>
        <dbReference type="ChEBI" id="CHEBI:597326"/>
    </ligand>
</feature>
<evidence type="ECO:0000256" key="4">
    <source>
        <dbReference type="ARBA" id="ARBA00022898"/>
    </source>
</evidence>
<evidence type="ECO:0000313" key="9">
    <source>
        <dbReference type="Proteomes" id="UP001303760"/>
    </source>
</evidence>
<dbReference type="GO" id="GO:0019441">
    <property type="term" value="P:L-tryptophan catabolic process to kynurenine"/>
    <property type="evidence" value="ECO:0007669"/>
    <property type="project" value="TreeGrafter"/>
</dbReference>
<feature type="binding site" evidence="5">
    <location>
        <position position="289"/>
    </location>
    <ligand>
        <name>pyridoxal 5'-phosphate</name>
        <dbReference type="ChEBI" id="CHEBI:597326"/>
    </ligand>
</feature>
<dbReference type="InterPro" id="IPR015424">
    <property type="entry name" value="PyrdxlP-dep_Trfase"/>
</dbReference>
<dbReference type="InterPro" id="IPR000192">
    <property type="entry name" value="Aminotrans_V_dom"/>
</dbReference>
<evidence type="ECO:0000259" key="7">
    <source>
        <dbReference type="Pfam" id="PF00266"/>
    </source>
</evidence>
<dbReference type="FunFam" id="3.40.640.10:FF:000031">
    <property type="entry name" value="Kynureninase"/>
    <property type="match status" value="1"/>
</dbReference>
<evidence type="ECO:0000256" key="3">
    <source>
        <dbReference type="ARBA" id="ARBA00022801"/>
    </source>
</evidence>
<feature type="binding site" evidence="5">
    <location>
        <position position="314"/>
    </location>
    <ligand>
        <name>pyridoxal 5'-phosphate</name>
        <dbReference type="ChEBI" id="CHEBI:597326"/>
    </ligand>
</feature>
<dbReference type="NCBIfam" id="TIGR01814">
    <property type="entry name" value="kynureninase"/>
    <property type="match status" value="1"/>
</dbReference>
<dbReference type="InterPro" id="IPR010111">
    <property type="entry name" value="Kynureninase"/>
</dbReference>
<evidence type="ECO:0000256" key="5">
    <source>
        <dbReference type="HAMAP-Rule" id="MF_03017"/>
    </source>
</evidence>
<dbReference type="SUPFAM" id="SSF53383">
    <property type="entry name" value="PLP-dependent transferases"/>
    <property type="match status" value="1"/>
</dbReference>
<comment type="function">
    <text evidence="5 6">Catalyzes the cleavage of L-kynurenine (L-Kyn) and L-3-hydroxykynurenine (L-3OHKyn) into anthranilic acid (AA) and 3-hydroxyanthranilic acid (3-OHAA), respectively.</text>
</comment>
<evidence type="ECO:0000256" key="6">
    <source>
        <dbReference type="PIRNR" id="PIRNR038800"/>
    </source>
</evidence>
<keyword evidence="3 5" id="KW-0378">Hydrolase</keyword>
<comment type="pathway">
    <text evidence="5 6">Amino-acid degradation; L-kynurenine degradation; L-alanine and anthranilate from L-kynurenine: step 1/1.</text>
</comment>
<dbReference type="PANTHER" id="PTHR14084">
    <property type="entry name" value="KYNURENINASE"/>
    <property type="match status" value="1"/>
</dbReference>
<protein>
    <recommendedName>
        <fullName evidence="5 6">Kynureninase</fullName>
        <ecNumber evidence="5 6">3.7.1.3</ecNumber>
    </recommendedName>
    <alternativeName>
        <fullName evidence="5">Biosynthesis of nicotinic acid protein 5</fullName>
    </alternativeName>
    <alternativeName>
        <fullName evidence="5">L-kynurenine hydrolase</fullName>
    </alternativeName>
</protein>
<dbReference type="GO" id="GO:0030429">
    <property type="term" value="F:kynureninase activity"/>
    <property type="evidence" value="ECO:0007669"/>
    <property type="project" value="UniProtKB-UniRule"/>
</dbReference>
<dbReference type="PIRSF" id="PIRSF038800">
    <property type="entry name" value="KYNU"/>
    <property type="match status" value="1"/>
</dbReference>
<feature type="binding site" evidence="5">
    <location>
        <position position="177"/>
    </location>
    <ligand>
        <name>pyridoxal 5'-phosphate</name>
        <dbReference type="ChEBI" id="CHEBI:597326"/>
    </ligand>
</feature>
<dbReference type="AlphaFoldDB" id="A0AAN7C8C3"/>
<keyword evidence="9" id="KW-1185">Reference proteome</keyword>
<dbReference type="Pfam" id="PF22580">
    <property type="entry name" value="KYNU_C"/>
    <property type="match status" value="1"/>
</dbReference>
<dbReference type="GO" id="GO:0019805">
    <property type="term" value="P:quinolinate biosynthetic process"/>
    <property type="evidence" value="ECO:0007669"/>
    <property type="project" value="UniProtKB-UniRule"/>
</dbReference>
<accession>A0AAN7C8C3</accession>
<dbReference type="EC" id="3.7.1.3" evidence="5 6"/>
<dbReference type="GO" id="GO:0097053">
    <property type="term" value="P:L-kynurenine catabolic process"/>
    <property type="evidence" value="ECO:0007669"/>
    <property type="project" value="UniProtKB-UniRule"/>
</dbReference>
<evidence type="ECO:0000256" key="2">
    <source>
        <dbReference type="ARBA" id="ARBA00022642"/>
    </source>
</evidence>
<dbReference type="GO" id="GO:0034354">
    <property type="term" value="P:'de novo' NAD+ biosynthetic process from L-tryptophan"/>
    <property type="evidence" value="ECO:0007669"/>
    <property type="project" value="UniProtKB-UniRule"/>
</dbReference>
<dbReference type="GO" id="GO:0005737">
    <property type="term" value="C:cytoplasm"/>
    <property type="evidence" value="ECO:0007669"/>
    <property type="project" value="UniProtKB-SubCell"/>
</dbReference>
<comment type="catalytic activity">
    <reaction evidence="6">
        <text>3-hydroxy-L-kynurenine + H2O = 3-hydroxyanthranilate + L-alanine + H(+)</text>
        <dbReference type="Rhea" id="RHEA:25143"/>
        <dbReference type="ChEBI" id="CHEBI:15377"/>
        <dbReference type="ChEBI" id="CHEBI:15378"/>
        <dbReference type="ChEBI" id="CHEBI:36559"/>
        <dbReference type="ChEBI" id="CHEBI:57972"/>
        <dbReference type="ChEBI" id="CHEBI:58125"/>
        <dbReference type="EC" id="3.7.1.3"/>
    </reaction>
</comment>
<feature type="modified residue" description="N6-(pyridoxal phosphate)lysine" evidence="5">
    <location>
        <position position="315"/>
    </location>
</feature>
<dbReference type="HAMAP" id="MF_01970">
    <property type="entry name" value="Kynureninase"/>
    <property type="match status" value="1"/>
</dbReference>
<dbReference type="InterPro" id="IPR015421">
    <property type="entry name" value="PyrdxlP-dep_Trfase_major"/>
</dbReference>
<reference evidence="8" key="1">
    <citation type="journal article" date="2023" name="Mol. Phylogenet. Evol.">
        <title>Genome-scale phylogeny and comparative genomics of the fungal order Sordariales.</title>
        <authorList>
            <person name="Hensen N."/>
            <person name="Bonometti L."/>
            <person name="Westerberg I."/>
            <person name="Brannstrom I.O."/>
            <person name="Guillou S."/>
            <person name="Cros-Aarteil S."/>
            <person name="Calhoun S."/>
            <person name="Haridas S."/>
            <person name="Kuo A."/>
            <person name="Mondo S."/>
            <person name="Pangilinan J."/>
            <person name="Riley R."/>
            <person name="LaButti K."/>
            <person name="Andreopoulos B."/>
            <person name="Lipzen A."/>
            <person name="Chen C."/>
            <person name="Yan M."/>
            <person name="Daum C."/>
            <person name="Ng V."/>
            <person name="Clum A."/>
            <person name="Steindorff A."/>
            <person name="Ohm R.A."/>
            <person name="Martin F."/>
            <person name="Silar P."/>
            <person name="Natvig D.O."/>
            <person name="Lalanne C."/>
            <person name="Gautier V."/>
            <person name="Ament-Velasquez S.L."/>
            <person name="Kruys A."/>
            <person name="Hutchinson M.I."/>
            <person name="Powell A.J."/>
            <person name="Barry K."/>
            <person name="Miller A.N."/>
            <person name="Grigoriev I.V."/>
            <person name="Debuchy R."/>
            <person name="Gladieux P."/>
            <person name="Hiltunen Thoren M."/>
            <person name="Johannesson H."/>
        </authorList>
    </citation>
    <scope>NUCLEOTIDE SEQUENCE</scope>
    <source>
        <strain evidence="8">CBS 532.94</strain>
    </source>
</reference>
<dbReference type="Pfam" id="PF00266">
    <property type="entry name" value="Aminotran_5"/>
    <property type="match status" value="1"/>
</dbReference>
<proteinExistence type="inferred from homology"/>
<comment type="subunit">
    <text evidence="5 6">Homodimer.</text>
</comment>
<dbReference type="InterPro" id="IPR015422">
    <property type="entry name" value="PyrdxlP-dep_Trfase_small"/>
</dbReference>
<comment type="subcellular location">
    <subcellularLocation>
        <location evidence="5 6">Cytoplasm</location>
    </subcellularLocation>
</comment>
<organism evidence="8 9">
    <name type="scientific">Achaetomium macrosporum</name>
    <dbReference type="NCBI Taxonomy" id="79813"/>
    <lineage>
        <taxon>Eukaryota</taxon>
        <taxon>Fungi</taxon>
        <taxon>Dikarya</taxon>
        <taxon>Ascomycota</taxon>
        <taxon>Pezizomycotina</taxon>
        <taxon>Sordariomycetes</taxon>
        <taxon>Sordariomycetidae</taxon>
        <taxon>Sordariales</taxon>
        <taxon>Chaetomiaceae</taxon>
        <taxon>Achaetomium</taxon>
    </lineage>
</organism>
<comment type="cofactor">
    <cofactor evidence="5 6">
        <name>pyridoxal 5'-phosphate</name>
        <dbReference type="ChEBI" id="CHEBI:597326"/>
    </cofactor>
</comment>
<comment type="caution">
    <text evidence="8">The sequence shown here is derived from an EMBL/GenBank/DDBJ whole genome shotgun (WGS) entry which is preliminary data.</text>
</comment>
<name>A0AAN7C8C3_9PEZI</name>